<organism evidence="5 6">
    <name type="scientific">Liquidambar formosana</name>
    <name type="common">Formosan gum</name>
    <dbReference type="NCBI Taxonomy" id="63359"/>
    <lineage>
        <taxon>Eukaryota</taxon>
        <taxon>Viridiplantae</taxon>
        <taxon>Streptophyta</taxon>
        <taxon>Embryophyta</taxon>
        <taxon>Tracheophyta</taxon>
        <taxon>Spermatophyta</taxon>
        <taxon>Magnoliopsida</taxon>
        <taxon>eudicotyledons</taxon>
        <taxon>Gunneridae</taxon>
        <taxon>Pentapetalae</taxon>
        <taxon>Saxifragales</taxon>
        <taxon>Altingiaceae</taxon>
        <taxon>Liquidambar</taxon>
    </lineage>
</organism>
<feature type="repeat" description="PPR" evidence="3">
    <location>
        <begin position="383"/>
        <end position="417"/>
    </location>
</feature>
<feature type="region of interest" description="Disordered" evidence="4">
    <location>
        <begin position="1005"/>
        <end position="1026"/>
    </location>
</feature>
<dbReference type="InterPro" id="IPR011990">
    <property type="entry name" value="TPR-like_helical_dom_sf"/>
</dbReference>
<dbReference type="AlphaFoldDB" id="A0AAP0WWZ5"/>
<feature type="repeat" description="PPR" evidence="3">
    <location>
        <begin position="522"/>
        <end position="556"/>
    </location>
</feature>
<dbReference type="EMBL" id="JBBPBK010000006">
    <property type="protein sequence ID" value="KAK9283134.1"/>
    <property type="molecule type" value="Genomic_DNA"/>
</dbReference>
<dbReference type="InterPro" id="IPR050667">
    <property type="entry name" value="PPR-containing_protein"/>
</dbReference>
<dbReference type="Gene3D" id="1.25.40.10">
    <property type="entry name" value="Tetratricopeptide repeat domain"/>
    <property type="match status" value="5"/>
</dbReference>
<reference evidence="5 6" key="1">
    <citation type="journal article" date="2024" name="Plant J.">
        <title>Genome sequences and population genomics reveal climatic adaptation and genomic divergence between two closely related sweetgum species.</title>
        <authorList>
            <person name="Xu W.Q."/>
            <person name="Ren C.Q."/>
            <person name="Zhang X.Y."/>
            <person name="Comes H.P."/>
            <person name="Liu X.H."/>
            <person name="Li Y.G."/>
            <person name="Kettle C.J."/>
            <person name="Jalonen R."/>
            <person name="Gaisberger H."/>
            <person name="Ma Y.Z."/>
            <person name="Qiu Y.X."/>
        </authorList>
    </citation>
    <scope>NUCLEOTIDE SEQUENCE [LARGE SCALE GENOMIC DNA]</scope>
    <source>
        <strain evidence="5">Hangzhou</strain>
    </source>
</reference>
<keyword evidence="6" id="KW-1185">Reference proteome</keyword>
<evidence type="ECO:0000313" key="5">
    <source>
        <dbReference type="EMBL" id="KAK9283134.1"/>
    </source>
</evidence>
<dbReference type="PANTHER" id="PTHR47939:SF13">
    <property type="entry name" value="OS03G0201400 PROTEIN"/>
    <property type="match status" value="1"/>
</dbReference>
<feature type="repeat" description="PPR" evidence="3">
    <location>
        <begin position="59"/>
        <end position="95"/>
    </location>
</feature>
<dbReference type="Pfam" id="PF01535">
    <property type="entry name" value="PPR"/>
    <property type="match status" value="3"/>
</dbReference>
<dbReference type="InterPro" id="IPR002885">
    <property type="entry name" value="PPR_rpt"/>
</dbReference>
<feature type="repeat" description="PPR" evidence="3">
    <location>
        <begin position="418"/>
        <end position="452"/>
    </location>
</feature>
<feature type="repeat" description="PPR" evidence="3">
    <location>
        <begin position="236"/>
        <end position="270"/>
    </location>
</feature>
<feature type="repeat" description="PPR" evidence="3">
    <location>
        <begin position="201"/>
        <end position="235"/>
    </location>
</feature>
<proteinExistence type="inferred from homology"/>
<feature type="repeat" description="PPR" evidence="3">
    <location>
        <begin position="592"/>
        <end position="626"/>
    </location>
</feature>
<comment type="similarity">
    <text evidence="1">Belongs to the PPR family. P subfamily.</text>
</comment>
<comment type="caution">
    <text evidence="5">The sequence shown here is derived from an EMBL/GenBank/DDBJ whole genome shotgun (WGS) entry which is preliminary data.</text>
</comment>
<dbReference type="Pfam" id="PF13812">
    <property type="entry name" value="PPR_3"/>
    <property type="match status" value="1"/>
</dbReference>
<evidence type="ECO:0000256" key="1">
    <source>
        <dbReference type="ARBA" id="ARBA00007626"/>
    </source>
</evidence>
<feature type="repeat" description="PPR" evidence="3">
    <location>
        <begin position="627"/>
        <end position="661"/>
    </location>
</feature>
<dbReference type="PROSITE" id="PS51375">
    <property type="entry name" value="PPR"/>
    <property type="match status" value="12"/>
</dbReference>
<dbReference type="Pfam" id="PF12854">
    <property type="entry name" value="PPR_1"/>
    <property type="match status" value="1"/>
</dbReference>
<evidence type="ECO:0000256" key="4">
    <source>
        <dbReference type="SAM" id="MobiDB-lite"/>
    </source>
</evidence>
<feature type="repeat" description="PPR" evidence="3">
    <location>
        <begin position="557"/>
        <end position="591"/>
    </location>
</feature>
<protein>
    <recommendedName>
        <fullName evidence="7">Pentatricopeptide repeat-containing protein</fullName>
    </recommendedName>
</protein>
<feature type="repeat" description="PPR" evidence="3">
    <location>
        <begin position="271"/>
        <end position="305"/>
    </location>
</feature>
<dbReference type="PANTHER" id="PTHR47939">
    <property type="entry name" value="MEMBRANE-ASSOCIATED SALT-INDUCIBLE PROTEIN-LIKE"/>
    <property type="match status" value="1"/>
</dbReference>
<keyword evidence="2" id="KW-0677">Repeat</keyword>
<evidence type="ECO:0000256" key="3">
    <source>
        <dbReference type="PROSITE-ProRule" id="PRU00708"/>
    </source>
</evidence>
<gene>
    <name evidence="5" type="ORF">L1049_011365</name>
</gene>
<feature type="repeat" description="PPR" evidence="3">
    <location>
        <begin position="453"/>
        <end position="487"/>
    </location>
</feature>
<sequence length="1103" mass="122169">MYFSSSCAIRTVDFTEESNTQELDFAELKRRMQNYAYSGCVQEALETLDSMRCIRGKPSVYNYNSFIYCYLKSRNVKVEEVVELYLGMKRFGPYPNSLTFKTLLNGMLPLGKLQHAVFIAKEMCLSGFTPSYSLLLKTFKRSLELGNLVDSFDILEVMLNLEYFPTERTLHLLISMLCRAGMICKAFSVFSDLLGKGCFGSAYPCNPILWALCKAGQSYTALALFCLMKKKGIVPNECSYTALVYGFSREGLWEEAFHCKSEMKIDGCKPNVRTYTTIIKFLCDYGRIEEARGLLVEMENEGCDPDLVTYNIVLRELSRQYRECDIIALIGDIDQKGFSPNPYTHTALAGGLLKAGKIETVKELLLDTISKSSGENGESSEIDVAVYNIYFHSLCRENRSEEALSHLRSMIESGFRPNNVSYNTILNGYCRENRIDEALELFDHFDWIANGPDLVSLNTILSAACKQGNYSMVQRVLYRMGYNDAKPNVVNSKFSIQYFRTVKKISVLKLLGSIMRNSPAPNIVTVNILLNNLCKNGLLGIAHQVFRDFRNNGIFLDMTSYNILIHASIRKGNKSLLDQLLRDMYSQRLKPDVFTYASFIKGFCKEGKISVALQLRDEMLQNGLTPSIAIYNSILWAIFQRGKFWDIVSLLKDMIMDGCEPNIVSTEILNQAKSKGITVFLAPEVINNASVDLDESDCTSSSACLKVSAEALLQPSHRKRKHATTIGSLEEQHERVGLQAGVPNNYPTTLTSVKIVALEALEALLTVGGASRSECWRINVDFLLITVATSACKAGWADEETDIFLLDKHASCWANFQLVSLRALLASLLSPARVCPPYLAQGLGLFRRGKQQTGMRLAAFCAYALLALEVLIHPRARSLADFPSAKHNSFDEVNHKFSESVYSGSQIHIPFSSATLGMGLGDLNPDDDDLYNSWLGNSDENEVLGADLGNNSNYADNVRDPSAEKLLSVDGSSTPKKLQYSTLGTAPAVDVVGAGNADEIMVESQQSEKTNSHERVMGPATGGSTDAVTEIGRVTDVGALDPMDSEIASGKDITMTKDDGFATIGENTSIVTSNLVKGKEIELDHESSMDSFPDIIDADPDSD</sequence>
<feature type="repeat" description="PPR" evidence="3">
    <location>
        <begin position="96"/>
        <end position="130"/>
    </location>
</feature>
<evidence type="ECO:0000313" key="6">
    <source>
        <dbReference type="Proteomes" id="UP001415857"/>
    </source>
</evidence>
<dbReference type="NCBIfam" id="TIGR00756">
    <property type="entry name" value="PPR"/>
    <property type="match status" value="7"/>
</dbReference>
<evidence type="ECO:0008006" key="7">
    <source>
        <dbReference type="Google" id="ProtNLM"/>
    </source>
</evidence>
<evidence type="ECO:0000256" key="2">
    <source>
        <dbReference type="ARBA" id="ARBA00022737"/>
    </source>
</evidence>
<accession>A0AAP0WWZ5</accession>
<dbReference type="SUPFAM" id="SSF140860">
    <property type="entry name" value="Pseudo ankyrin repeat-like"/>
    <property type="match status" value="1"/>
</dbReference>
<name>A0AAP0WWZ5_LIQFO</name>
<dbReference type="Proteomes" id="UP001415857">
    <property type="component" value="Unassembled WGS sequence"/>
</dbReference>
<dbReference type="Pfam" id="PF13041">
    <property type="entry name" value="PPR_2"/>
    <property type="match status" value="3"/>
</dbReference>